<protein>
    <submittedName>
        <fullName evidence="1">Uncharacterized protein</fullName>
    </submittedName>
</protein>
<name>A0A8B5XIH0_STREE</name>
<evidence type="ECO:0000313" key="1">
    <source>
        <dbReference type="EMBL" id="TVW26157.1"/>
    </source>
</evidence>
<evidence type="ECO:0000313" key="2">
    <source>
        <dbReference type="Proteomes" id="UP000318940"/>
    </source>
</evidence>
<gene>
    <name evidence="1" type="ORF">AZK02_08935</name>
</gene>
<comment type="caution">
    <text evidence="1">The sequence shown here is derived from an EMBL/GenBank/DDBJ whole genome shotgun (WGS) entry which is preliminary data.</text>
</comment>
<feature type="non-terminal residue" evidence="1">
    <location>
        <position position="1"/>
    </location>
</feature>
<dbReference type="Proteomes" id="UP000318940">
    <property type="component" value="Unassembled WGS sequence"/>
</dbReference>
<reference evidence="1 2" key="1">
    <citation type="submission" date="2019-07" db="EMBL/GenBank/DDBJ databases">
        <authorList>
            <person name="Mohale T."/>
        </authorList>
    </citation>
    <scope>NUCLEOTIDE SEQUENCE [LARGE SCALE GENOMIC DNA]</scope>
    <source>
        <strain evidence="1 2">NTPn 189</strain>
    </source>
</reference>
<dbReference type="EMBL" id="VMVH01000085">
    <property type="protein sequence ID" value="TVW26157.1"/>
    <property type="molecule type" value="Genomic_DNA"/>
</dbReference>
<organism evidence="1 2">
    <name type="scientific">Streptococcus pneumoniae</name>
    <dbReference type="NCBI Taxonomy" id="1313"/>
    <lineage>
        <taxon>Bacteria</taxon>
        <taxon>Bacillati</taxon>
        <taxon>Bacillota</taxon>
        <taxon>Bacilli</taxon>
        <taxon>Lactobacillales</taxon>
        <taxon>Streptococcaceae</taxon>
        <taxon>Streptococcus</taxon>
    </lineage>
</organism>
<accession>A0A8B5XIH0</accession>
<dbReference type="AlphaFoldDB" id="A0A8B5XIH0"/>
<sequence>LYYRLPIFAFIFAKLSEKKLEYMMLGDCVMLVNEMEITDHRVDNLFEKGKNEIKDPCSRFSNRTYKSFRKSI</sequence>
<proteinExistence type="predicted"/>